<feature type="domain" description="Major facilitator superfamily (MFS) profile" evidence="5">
    <location>
        <begin position="16"/>
        <end position="402"/>
    </location>
</feature>
<evidence type="ECO:0000259" key="5">
    <source>
        <dbReference type="PROSITE" id="PS50850"/>
    </source>
</evidence>
<feature type="transmembrane region" description="Helical" evidence="4">
    <location>
        <begin position="313"/>
        <end position="331"/>
    </location>
</feature>
<dbReference type="eggNOG" id="COG2271">
    <property type="taxonomic scope" value="Bacteria"/>
</dbReference>
<feature type="transmembrane region" description="Helical" evidence="4">
    <location>
        <begin position="109"/>
        <end position="126"/>
    </location>
</feature>
<name>W0RQ55_9BACT</name>
<dbReference type="RefSeq" id="WP_025414436.1">
    <property type="nucleotide sequence ID" value="NZ_CP007130.1"/>
</dbReference>
<keyword evidence="3 4" id="KW-0472">Membrane</keyword>
<organism evidence="6 7">
    <name type="scientific">Gemmatirosa kalamazoonensis</name>
    <dbReference type="NCBI Taxonomy" id="861299"/>
    <lineage>
        <taxon>Bacteria</taxon>
        <taxon>Pseudomonadati</taxon>
        <taxon>Gemmatimonadota</taxon>
        <taxon>Gemmatimonadia</taxon>
        <taxon>Gemmatimonadales</taxon>
        <taxon>Gemmatimonadaceae</taxon>
        <taxon>Gemmatirosa</taxon>
    </lineage>
</organism>
<dbReference type="InterPro" id="IPR011701">
    <property type="entry name" value="MFS"/>
</dbReference>
<proteinExistence type="predicted"/>
<feature type="transmembrane region" description="Helical" evidence="4">
    <location>
        <begin position="259"/>
        <end position="277"/>
    </location>
</feature>
<accession>W0RQ55</accession>
<dbReference type="GO" id="GO:0022857">
    <property type="term" value="F:transmembrane transporter activity"/>
    <property type="evidence" value="ECO:0007669"/>
    <property type="project" value="InterPro"/>
</dbReference>
<keyword evidence="7" id="KW-1185">Reference proteome</keyword>
<geneLocation type="plasmid" evidence="6 7">
    <name>2</name>
</geneLocation>
<dbReference type="EMBL" id="CP007130">
    <property type="protein sequence ID" value="AHG93129.1"/>
    <property type="molecule type" value="Genomic_DNA"/>
</dbReference>
<sequence>MPEQVPASPPTRGQAQAAATAFLSLFAIVGLALYGLPFFYDFMVKDFGWTRAQVTSGNALSKLVVGPLFGFAAGWFVDRFGPRRLMIAGVLLAGVALVGLGSIRSLTGFYFFYLCNAIGYVCGGPLPNQVLLSRWFTTARGRAMGLAYLGIGLGGALVPFLGVWLTARFGWQGALRALGIVIVVVAMPMVLLVREAPPDASGDPRAAAAPPPPLGGVLRAPAFYLLLLGSMCSIAAVGGTNQNLKLFLSLDHGYSQGNAARVASLVLASSLVGRLAMGWLADRLPKKHVMLLIYVLVAGSIPLLFLGASPRTVYPFAIVFGLGLGGEYMVIPLMAAELFGVRVLGRAMGVILTADGVAEALAPVLVGRLRDVSGSYASGFAALIGFALTGAVAIALLPRPARAQDPVLEPAPARAT</sequence>
<dbReference type="HOGENOM" id="CLU_001265_59_9_0"/>
<keyword evidence="1 4" id="KW-0812">Transmembrane</keyword>
<dbReference type="OrthoDB" id="9788453at2"/>
<reference evidence="6 7" key="1">
    <citation type="journal article" date="2014" name="Genome Announc.">
        <title>Genome Sequence and Methylome of Soil Bacterium Gemmatirosa kalamazoonensis KBS708T, a Member of the Rarely Cultivated Gemmatimonadetes Phylum.</title>
        <authorList>
            <person name="Debruyn J.M."/>
            <person name="Radosevich M."/>
            <person name="Wommack K.E."/>
            <person name="Polson S.W."/>
            <person name="Hauser L.J."/>
            <person name="Fawaz M.N."/>
            <person name="Korlach J."/>
            <person name="Tsai Y.C."/>
        </authorList>
    </citation>
    <scope>NUCLEOTIDE SEQUENCE [LARGE SCALE GENOMIC DNA]</scope>
    <source>
        <strain evidence="6 7">KBS708</strain>
        <plasmid evidence="7">Plasmid 2</plasmid>
    </source>
</reference>
<evidence type="ECO:0000256" key="3">
    <source>
        <dbReference type="ARBA" id="ARBA00023136"/>
    </source>
</evidence>
<dbReference type="PANTHER" id="PTHR11360:SF290">
    <property type="entry name" value="MONOCARBOXYLATE MFS PERMEASE"/>
    <property type="match status" value="1"/>
</dbReference>
<dbReference type="Gene3D" id="1.20.1250.20">
    <property type="entry name" value="MFS general substrate transporter like domains"/>
    <property type="match status" value="2"/>
</dbReference>
<evidence type="ECO:0000313" key="7">
    <source>
        <dbReference type="Proteomes" id="UP000019151"/>
    </source>
</evidence>
<dbReference type="InterPro" id="IPR050327">
    <property type="entry name" value="Proton-linked_MCT"/>
</dbReference>
<evidence type="ECO:0000256" key="2">
    <source>
        <dbReference type="ARBA" id="ARBA00022989"/>
    </source>
</evidence>
<feature type="transmembrane region" description="Helical" evidence="4">
    <location>
        <begin position="222"/>
        <end position="239"/>
    </location>
</feature>
<dbReference type="Pfam" id="PF07690">
    <property type="entry name" value="MFS_1"/>
    <property type="match status" value="1"/>
</dbReference>
<feature type="transmembrane region" description="Helical" evidence="4">
    <location>
        <begin position="146"/>
        <end position="167"/>
    </location>
</feature>
<dbReference type="FunCoup" id="W0RQ55">
    <property type="interactions" value="200"/>
</dbReference>
<feature type="transmembrane region" description="Helical" evidence="4">
    <location>
        <begin position="376"/>
        <end position="397"/>
    </location>
</feature>
<feature type="transmembrane region" description="Helical" evidence="4">
    <location>
        <begin position="173"/>
        <end position="193"/>
    </location>
</feature>
<dbReference type="PROSITE" id="PS50850">
    <property type="entry name" value="MFS"/>
    <property type="match status" value="1"/>
</dbReference>
<evidence type="ECO:0000256" key="4">
    <source>
        <dbReference type="SAM" id="Phobius"/>
    </source>
</evidence>
<feature type="transmembrane region" description="Helical" evidence="4">
    <location>
        <begin position="60"/>
        <end position="78"/>
    </location>
</feature>
<feature type="transmembrane region" description="Helical" evidence="4">
    <location>
        <begin position="289"/>
        <end position="307"/>
    </location>
</feature>
<dbReference type="Proteomes" id="UP000019151">
    <property type="component" value="Plasmid 2"/>
</dbReference>
<protein>
    <submittedName>
        <fullName evidence="6">Major facilitator superfamily MFS_1</fullName>
    </submittedName>
</protein>
<dbReference type="AlphaFoldDB" id="W0RQ55"/>
<keyword evidence="2 4" id="KW-1133">Transmembrane helix</keyword>
<dbReference type="PANTHER" id="PTHR11360">
    <property type="entry name" value="MONOCARBOXYLATE TRANSPORTER"/>
    <property type="match status" value="1"/>
</dbReference>
<evidence type="ECO:0000313" key="6">
    <source>
        <dbReference type="EMBL" id="AHG93129.1"/>
    </source>
</evidence>
<feature type="transmembrane region" description="Helical" evidence="4">
    <location>
        <begin position="85"/>
        <end position="103"/>
    </location>
</feature>
<dbReference type="KEGG" id="gba:J421_5594"/>
<evidence type="ECO:0000256" key="1">
    <source>
        <dbReference type="ARBA" id="ARBA00022692"/>
    </source>
</evidence>
<keyword evidence="6" id="KW-0614">Plasmid</keyword>
<dbReference type="InterPro" id="IPR036259">
    <property type="entry name" value="MFS_trans_sf"/>
</dbReference>
<dbReference type="InParanoid" id="W0RQ55"/>
<feature type="transmembrane region" description="Helical" evidence="4">
    <location>
        <begin position="343"/>
        <end position="364"/>
    </location>
</feature>
<gene>
    <name evidence="6" type="ORF">J421_5594</name>
</gene>
<feature type="transmembrane region" description="Helical" evidence="4">
    <location>
        <begin position="21"/>
        <end position="40"/>
    </location>
</feature>
<dbReference type="InterPro" id="IPR020846">
    <property type="entry name" value="MFS_dom"/>
</dbReference>
<dbReference type="SUPFAM" id="SSF103473">
    <property type="entry name" value="MFS general substrate transporter"/>
    <property type="match status" value="1"/>
</dbReference>